<evidence type="ECO:0000256" key="4">
    <source>
        <dbReference type="ARBA" id="ARBA00022840"/>
    </source>
</evidence>
<keyword evidence="3" id="KW-0418">Kinase</keyword>
<feature type="domain" description="Protein kinase" evidence="5">
    <location>
        <begin position="355"/>
        <end position="596"/>
    </location>
</feature>
<proteinExistence type="predicted"/>
<dbReference type="SUPFAM" id="SSF56112">
    <property type="entry name" value="Protein kinase-like (PK-like)"/>
    <property type="match status" value="1"/>
</dbReference>
<comment type="caution">
    <text evidence="7">The sequence shown here is derived from an EMBL/GenBank/DDBJ whole genome shotgun (WGS) entry which is preliminary data.</text>
</comment>
<evidence type="ECO:0000259" key="6">
    <source>
        <dbReference type="PROSITE" id="PS51153"/>
    </source>
</evidence>
<dbReference type="InterPro" id="IPR011009">
    <property type="entry name" value="Kinase-like_dom_sf"/>
</dbReference>
<name>A0A5N5I382_9ROSA</name>
<organism evidence="7 8">
    <name type="scientific">Pyrus ussuriensis x Pyrus communis</name>
    <dbReference type="NCBI Taxonomy" id="2448454"/>
    <lineage>
        <taxon>Eukaryota</taxon>
        <taxon>Viridiplantae</taxon>
        <taxon>Streptophyta</taxon>
        <taxon>Embryophyta</taxon>
        <taxon>Tracheophyta</taxon>
        <taxon>Spermatophyta</taxon>
        <taxon>Magnoliopsida</taxon>
        <taxon>eudicotyledons</taxon>
        <taxon>Gunneridae</taxon>
        <taxon>Pentapetalae</taxon>
        <taxon>rosids</taxon>
        <taxon>fabids</taxon>
        <taxon>Rosales</taxon>
        <taxon>Rosaceae</taxon>
        <taxon>Amygdaloideae</taxon>
        <taxon>Maleae</taxon>
        <taxon>Pyrus</taxon>
    </lineage>
</organism>
<dbReference type="InterPro" id="IPR052059">
    <property type="entry name" value="CR_Ser/Thr_kinase"/>
</dbReference>
<dbReference type="PANTHER" id="PTHR47973">
    <property type="entry name" value="CYSTEINE-RICH RECEPTOR-LIKE PROTEIN KINASE 3"/>
    <property type="match status" value="1"/>
</dbReference>
<sequence>MAVALVGGAAIGALFGVLYDVVKESMGRTVMQYKPLLEDLKFTLDCLRPRIIQEIGDHNVALGLPNDDIERLQQQMEEGIKLVGRLSKLSMWNCYVLCSCCKCSEPSYTDRLIQLDRSLRALLEVLRLQEARDMKENLLLNRKIYEKQDELATRQSEILKIAGEILRAQQEDKGVQELSGSNAQTVVQEQIGGRGAALGAVFEVLFSAVQQTKEKTRMFKRILGHLESTLDSIKPLIEEIAEYNKVLHLTEEELESFRVEMEKGVELVRKCSKVSLWASNKKYEYTNKLLGLDESLQRLINILRVQLARDARESLVSVANMETVTKQIEESGMIQYDQTESRRPLVELPSATVGLDVLSVQGAGKMTKTRELEEGAKKIEGSGVVQNQTEIHELSAIYDFKSYAYKELRNATEDFGPANKIGEGSVGSVYKIQVVSKIMHKNIERLYGCCCEGNRRILVCEYLENNSLAQTLFGKNQVQFSWQTRREICIGVARGLAFLHEGIRRHIIHRDIKANVGLARLTPASTTHASTRVAGTMKADVYSFGVLLLEIVSGRCNTYRQLDGPYLLERVCISGCAIWDFRRCNCFHFPCFLTVK</sequence>
<dbReference type="Gene3D" id="3.30.200.20">
    <property type="entry name" value="Phosphorylase Kinase, domain 1"/>
    <property type="match status" value="1"/>
</dbReference>
<reference evidence="7 8" key="1">
    <citation type="submission" date="2019-09" db="EMBL/GenBank/DDBJ databases">
        <authorList>
            <person name="Ou C."/>
        </authorList>
    </citation>
    <scope>NUCLEOTIDE SEQUENCE [LARGE SCALE GENOMIC DNA]</scope>
    <source>
        <strain evidence="7">S2</strain>
        <tissue evidence="7">Leaf</tissue>
    </source>
</reference>
<dbReference type="PROSITE" id="PS50011">
    <property type="entry name" value="PROTEIN_KINASE_DOM"/>
    <property type="match status" value="1"/>
</dbReference>
<gene>
    <name evidence="7" type="ORF">D8674_029218</name>
</gene>
<dbReference type="Proteomes" id="UP000327157">
    <property type="component" value="Chromosome 6"/>
</dbReference>
<dbReference type="GO" id="GO:0005524">
    <property type="term" value="F:ATP binding"/>
    <property type="evidence" value="ECO:0007669"/>
    <property type="project" value="UniProtKB-KW"/>
</dbReference>
<keyword evidence="8" id="KW-1185">Reference proteome</keyword>
<evidence type="ECO:0000256" key="3">
    <source>
        <dbReference type="ARBA" id="ARBA00022777"/>
    </source>
</evidence>
<dbReference type="PROSITE" id="PS51153">
    <property type="entry name" value="RPW8"/>
    <property type="match status" value="1"/>
</dbReference>
<reference evidence="8" key="2">
    <citation type="submission" date="2019-10" db="EMBL/GenBank/DDBJ databases">
        <title>A de novo genome assembly of a pear dwarfing rootstock.</title>
        <authorList>
            <person name="Wang F."/>
            <person name="Wang J."/>
            <person name="Li S."/>
            <person name="Zhang Y."/>
            <person name="Fang M."/>
            <person name="Ma L."/>
            <person name="Zhao Y."/>
            <person name="Jiang S."/>
        </authorList>
    </citation>
    <scope>NUCLEOTIDE SEQUENCE [LARGE SCALE GENOMIC DNA]</scope>
</reference>
<reference evidence="7 8" key="3">
    <citation type="submission" date="2019-11" db="EMBL/GenBank/DDBJ databases">
        <title>A de novo genome assembly of a pear dwarfing rootstock.</title>
        <authorList>
            <person name="Wang F."/>
            <person name="Wang J."/>
            <person name="Li S."/>
            <person name="Zhang Y."/>
            <person name="Fang M."/>
            <person name="Ma L."/>
            <person name="Zhao Y."/>
            <person name="Jiang S."/>
        </authorList>
    </citation>
    <scope>NUCLEOTIDE SEQUENCE [LARGE SCALE GENOMIC DNA]</scope>
    <source>
        <strain evidence="7">S2</strain>
        <tissue evidence="7">Leaf</tissue>
    </source>
</reference>
<evidence type="ECO:0000313" key="8">
    <source>
        <dbReference type="Proteomes" id="UP000327157"/>
    </source>
</evidence>
<accession>A0A5N5I382</accession>
<dbReference type="Pfam" id="PF07714">
    <property type="entry name" value="PK_Tyr_Ser-Thr"/>
    <property type="match status" value="1"/>
</dbReference>
<dbReference type="EMBL" id="SMOL01000120">
    <property type="protein sequence ID" value="KAB2632971.1"/>
    <property type="molecule type" value="Genomic_DNA"/>
</dbReference>
<evidence type="ECO:0000313" key="7">
    <source>
        <dbReference type="EMBL" id="KAB2632971.1"/>
    </source>
</evidence>
<evidence type="ECO:0008006" key="9">
    <source>
        <dbReference type="Google" id="ProtNLM"/>
    </source>
</evidence>
<dbReference type="AlphaFoldDB" id="A0A5N5I382"/>
<keyword evidence="1" id="KW-0808">Transferase</keyword>
<keyword evidence="2" id="KW-0547">Nucleotide-binding</keyword>
<dbReference type="InterPro" id="IPR000719">
    <property type="entry name" value="Prot_kinase_dom"/>
</dbReference>
<evidence type="ECO:0000256" key="1">
    <source>
        <dbReference type="ARBA" id="ARBA00022679"/>
    </source>
</evidence>
<dbReference type="InterPro" id="IPR001245">
    <property type="entry name" value="Ser-Thr/Tyr_kinase_cat_dom"/>
</dbReference>
<dbReference type="InterPro" id="IPR008808">
    <property type="entry name" value="Powdery_mildew-R_dom"/>
</dbReference>
<dbReference type="GO" id="GO:0004672">
    <property type="term" value="F:protein kinase activity"/>
    <property type="evidence" value="ECO:0007669"/>
    <property type="project" value="InterPro"/>
</dbReference>
<keyword evidence="4" id="KW-0067">ATP-binding</keyword>
<evidence type="ECO:0000256" key="2">
    <source>
        <dbReference type="ARBA" id="ARBA00022741"/>
    </source>
</evidence>
<protein>
    <recommendedName>
        <fullName evidence="9">RPW8 domain-containing protein</fullName>
    </recommendedName>
</protein>
<feature type="domain" description="RPW8" evidence="6">
    <location>
        <begin position="185"/>
        <end position="337"/>
    </location>
</feature>
<evidence type="ECO:0000259" key="5">
    <source>
        <dbReference type="PROSITE" id="PS50011"/>
    </source>
</evidence>
<dbReference type="Gene3D" id="1.10.510.10">
    <property type="entry name" value="Transferase(Phosphotransferase) domain 1"/>
    <property type="match status" value="1"/>
</dbReference>
<dbReference type="Pfam" id="PF05659">
    <property type="entry name" value="RPW8"/>
    <property type="match status" value="2"/>
</dbReference>
<dbReference type="OrthoDB" id="1166582at2759"/>